<comment type="similarity">
    <text evidence="1 3">Belongs to the complex I 30 kDa subunit family.</text>
</comment>
<dbReference type="InterPro" id="IPR001268">
    <property type="entry name" value="NADH_UbQ_OxRdtase_30kDa_su"/>
</dbReference>
<dbReference type="InterPro" id="IPR037232">
    <property type="entry name" value="NADH_quin_OxRdtase_su_C/D-like"/>
</dbReference>
<dbReference type="PROSITE" id="PS00542">
    <property type="entry name" value="COMPLEX1_30K"/>
    <property type="match status" value="1"/>
</dbReference>
<protein>
    <submittedName>
        <fullName evidence="5">NADH dehydrogenase subunit 9</fullName>
    </submittedName>
</protein>
<proteinExistence type="inferred from homology"/>
<feature type="domain" description="NADH:ubiquinone oxidoreductase 30kDa subunit" evidence="4">
    <location>
        <begin position="31"/>
        <end position="152"/>
    </location>
</feature>
<reference evidence="5" key="1">
    <citation type="journal article" date="2018" name="Mitochondrial DNA A DNA Mapp Seq Anal">
        <title>Comparative analysis of the mitochondrial genomes of six newly sequenced diatoms reveals group II introns in the barcoding region of cox1.</title>
        <authorList>
            <person name="Pogoda C.S."/>
            <person name="Keepers K.G."/>
            <person name="Hamsher S.E."/>
            <person name="Stepanek J.G."/>
            <person name="Kane N.C."/>
            <person name="Kociolek J.P."/>
        </authorList>
    </citation>
    <scope>NUCLEOTIDE SEQUENCE</scope>
</reference>
<evidence type="ECO:0000256" key="1">
    <source>
        <dbReference type="ARBA" id="ARBA00007569"/>
    </source>
</evidence>
<dbReference type="GO" id="GO:0008137">
    <property type="term" value="F:NADH dehydrogenase (ubiquinone) activity"/>
    <property type="evidence" value="ECO:0007669"/>
    <property type="project" value="InterPro"/>
</dbReference>
<dbReference type="NCBIfam" id="NF004733">
    <property type="entry name" value="PRK06074.1-5"/>
    <property type="match status" value="1"/>
</dbReference>
<dbReference type="Pfam" id="PF00329">
    <property type="entry name" value="Complex1_30kDa"/>
    <property type="match status" value="1"/>
</dbReference>
<keyword evidence="3" id="KW-1278">Translocase</keyword>
<evidence type="ECO:0000313" key="5">
    <source>
        <dbReference type="EMBL" id="AVR57578.1"/>
    </source>
</evidence>
<sequence length="185" mass="22172">MKHLIIIKQINCLKKILPISKIQLYNNELVIWINSDNVVNVLLFLKYNSFFQFQILTVISAVDYIEKLNRFEIVYDLLSIRYNARIRIKISLNELVIVNSVENVYLSANWFEREIFDMFGIYFSNHTNLKRLLNDYGFEGFPLRKDFPLTGYIEVKYDNTNKKIVSEFLELAQEFRTFDFLTPWE</sequence>
<keyword evidence="3" id="KW-0520">NAD</keyword>
<dbReference type="PANTHER" id="PTHR10884">
    <property type="entry name" value="NADH DEHYDROGENASE UBIQUINONE IRON-SULFUR PROTEIN 3"/>
    <property type="match status" value="1"/>
</dbReference>
<dbReference type="PANTHER" id="PTHR10884:SF14">
    <property type="entry name" value="NADH DEHYDROGENASE [UBIQUINONE] IRON-SULFUR PROTEIN 3, MITOCHONDRIAL"/>
    <property type="match status" value="1"/>
</dbReference>
<dbReference type="EMBL" id="MF997421">
    <property type="protein sequence ID" value="AVR57578.1"/>
    <property type="molecule type" value="Genomic_DNA"/>
</dbReference>
<dbReference type="GO" id="GO:0016651">
    <property type="term" value="F:oxidoreductase activity, acting on NAD(P)H"/>
    <property type="evidence" value="ECO:0007669"/>
    <property type="project" value="InterPro"/>
</dbReference>
<evidence type="ECO:0000256" key="2">
    <source>
        <dbReference type="ARBA" id="ARBA00022448"/>
    </source>
</evidence>
<dbReference type="AlphaFoldDB" id="A0A3G1PWG2"/>
<accession>A0A3G1PWG2</accession>
<geneLocation type="mitochondrion" evidence="5"/>
<evidence type="ECO:0000256" key="3">
    <source>
        <dbReference type="RuleBase" id="RU003456"/>
    </source>
</evidence>
<dbReference type="InterPro" id="IPR010218">
    <property type="entry name" value="NADH_DH_suC"/>
</dbReference>
<name>A0A3G1PWG2_9STRA</name>
<keyword evidence="2 3" id="KW-0813">Transport</keyword>
<keyword evidence="5" id="KW-0496">Mitochondrion</keyword>
<dbReference type="GeneID" id="36937419"/>
<dbReference type="RefSeq" id="YP_009485514.1">
    <property type="nucleotide sequence ID" value="NC_037728.1"/>
</dbReference>
<evidence type="ECO:0000259" key="4">
    <source>
        <dbReference type="Pfam" id="PF00329"/>
    </source>
</evidence>
<dbReference type="InterPro" id="IPR020396">
    <property type="entry name" value="NADH_UbQ_OxRdtase_CS"/>
</dbReference>
<dbReference type="Gene3D" id="3.30.460.80">
    <property type="entry name" value="NADH:ubiquinone oxidoreductase, 30kDa subunit"/>
    <property type="match status" value="1"/>
</dbReference>
<dbReference type="HAMAP" id="MF_01357">
    <property type="entry name" value="NDH1_NuoC"/>
    <property type="match status" value="1"/>
</dbReference>
<dbReference type="SUPFAM" id="SSF143243">
    <property type="entry name" value="Nqo5-like"/>
    <property type="match status" value="1"/>
</dbReference>
<organism evidence="5">
    <name type="scientific">Melosira undulata</name>
    <dbReference type="NCBI Taxonomy" id="2133757"/>
    <lineage>
        <taxon>Eukaryota</taxon>
        <taxon>Sar</taxon>
        <taxon>Stramenopiles</taxon>
        <taxon>Ochrophyta</taxon>
        <taxon>Bacillariophyta</taxon>
        <taxon>Coscinodiscophyceae</taxon>
        <taxon>Coscinodiscophycidae</taxon>
        <taxon>Melosirales</taxon>
        <taxon>Melosiraceae</taxon>
        <taxon>Melosira</taxon>
    </lineage>
</organism>
<dbReference type="NCBIfam" id="TIGR01961">
    <property type="entry name" value="NuoC_fam"/>
    <property type="match status" value="1"/>
</dbReference>
<gene>
    <name evidence="5" type="primary">nad9</name>
</gene>